<dbReference type="AlphaFoldDB" id="A0A318HHV5"/>
<evidence type="ECO:0000313" key="3">
    <source>
        <dbReference type="Proteomes" id="UP000247781"/>
    </source>
</evidence>
<gene>
    <name evidence="2" type="ORF">C8E89_106215</name>
</gene>
<dbReference type="Gene3D" id="3.10.450.50">
    <property type="match status" value="1"/>
</dbReference>
<accession>A0A318HHV5</accession>
<dbReference type="Pfam" id="PF13577">
    <property type="entry name" value="SnoaL_4"/>
    <property type="match status" value="1"/>
</dbReference>
<evidence type="ECO:0000313" key="2">
    <source>
        <dbReference type="EMBL" id="PXX09288.1"/>
    </source>
</evidence>
<keyword evidence="3" id="KW-1185">Reference proteome</keyword>
<protein>
    <submittedName>
        <fullName evidence="2">SnoaL-like protein</fullName>
    </submittedName>
</protein>
<proteinExistence type="predicted"/>
<dbReference type="SUPFAM" id="SSF54427">
    <property type="entry name" value="NTF2-like"/>
    <property type="match status" value="1"/>
</dbReference>
<dbReference type="RefSeq" id="WP_110316276.1">
    <property type="nucleotide sequence ID" value="NZ_QJJU01000006.1"/>
</dbReference>
<dbReference type="EMBL" id="QJJU01000006">
    <property type="protein sequence ID" value="PXX09288.1"/>
    <property type="molecule type" value="Genomic_DNA"/>
</dbReference>
<reference evidence="3" key="1">
    <citation type="submission" date="2018-05" db="EMBL/GenBank/DDBJ databases">
        <authorList>
            <person name="Deangelis K."/>
            <person name="Huntemann M."/>
            <person name="Clum A."/>
            <person name="Pillay M."/>
            <person name="Palaniappan K."/>
            <person name="Varghese N."/>
            <person name="Mikhailova N."/>
            <person name="Stamatis D."/>
            <person name="Reddy T."/>
            <person name="Daum C."/>
            <person name="Shapiro N."/>
            <person name="Ivanova N."/>
            <person name="Kyrpides N."/>
            <person name="Woyke T."/>
        </authorList>
    </citation>
    <scope>NUCLEOTIDE SEQUENCE [LARGE SCALE GENOMIC DNA]</scope>
    <source>
        <strain evidence="3">GAS496</strain>
    </source>
</reference>
<name>A0A318HHV5_9MYCO</name>
<sequence>MESELREWLDRLAIQGLIYRYSDAVTRADWPQCEATFAPDAIWESPPLGLRYESRDSFLETLRATTTFDLLVQTPHSPVITLTGADHAQATTTIHEMNRGVTETTSELGERGAQINADTYGIYYDDVARIDGEWKFTHRRFVPFYLESGCVTGDVLTQRSKLAGR</sequence>
<evidence type="ECO:0000259" key="1">
    <source>
        <dbReference type="Pfam" id="PF13577"/>
    </source>
</evidence>
<organism evidence="2 3">
    <name type="scientific">Mycolicibacterium moriokaense</name>
    <dbReference type="NCBI Taxonomy" id="39691"/>
    <lineage>
        <taxon>Bacteria</taxon>
        <taxon>Bacillati</taxon>
        <taxon>Actinomycetota</taxon>
        <taxon>Actinomycetes</taxon>
        <taxon>Mycobacteriales</taxon>
        <taxon>Mycobacteriaceae</taxon>
        <taxon>Mycolicibacterium</taxon>
    </lineage>
</organism>
<reference evidence="2 3" key="2">
    <citation type="submission" date="2018-06" db="EMBL/GenBank/DDBJ databases">
        <title>Sequencing of bacterial isolates from soil warming experiment in Harvard Forest, Massachusetts, USA.</title>
        <authorList>
            <person name="Deangelis K.PhD."/>
        </authorList>
    </citation>
    <scope>NUCLEOTIDE SEQUENCE [LARGE SCALE GENOMIC DNA]</scope>
    <source>
        <strain evidence="2 3">GAS496</strain>
    </source>
</reference>
<comment type="caution">
    <text evidence="2">The sequence shown here is derived from an EMBL/GenBank/DDBJ whole genome shotgun (WGS) entry which is preliminary data.</text>
</comment>
<dbReference type="InterPro" id="IPR037401">
    <property type="entry name" value="SnoaL-like"/>
</dbReference>
<dbReference type="OrthoDB" id="981191at2"/>
<dbReference type="InterPro" id="IPR032710">
    <property type="entry name" value="NTF2-like_dom_sf"/>
</dbReference>
<dbReference type="Proteomes" id="UP000247781">
    <property type="component" value="Unassembled WGS sequence"/>
</dbReference>
<feature type="domain" description="SnoaL-like" evidence="1">
    <location>
        <begin position="7"/>
        <end position="140"/>
    </location>
</feature>